<evidence type="ECO:0000313" key="1">
    <source>
        <dbReference type="EMBL" id="KAG2120776.1"/>
    </source>
</evidence>
<name>A0A9P7FKP9_9AGAM</name>
<protein>
    <submittedName>
        <fullName evidence="1">Uncharacterized protein</fullName>
    </submittedName>
</protein>
<dbReference type="Proteomes" id="UP000823399">
    <property type="component" value="Unassembled WGS sequence"/>
</dbReference>
<organism evidence="1 2">
    <name type="scientific">Suillus discolor</name>
    <dbReference type="NCBI Taxonomy" id="1912936"/>
    <lineage>
        <taxon>Eukaryota</taxon>
        <taxon>Fungi</taxon>
        <taxon>Dikarya</taxon>
        <taxon>Basidiomycota</taxon>
        <taxon>Agaricomycotina</taxon>
        <taxon>Agaricomycetes</taxon>
        <taxon>Agaricomycetidae</taxon>
        <taxon>Boletales</taxon>
        <taxon>Suillineae</taxon>
        <taxon>Suillaceae</taxon>
        <taxon>Suillus</taxon>
    </lineage>
</organism>
<keyword evidence="2" id="KW-1185">Reference proteome</keyword>
<gene>
    <name evidence="1" type="ORF">F5147DRAFT_647203</name>
</gene>
<dbReference type="EMBL" id="JABBWM010000001">
    <property type="protein sequence ID" value="KAG2120776.1"/>
    <property type="molecule type" value="Genomic_DNA"/>
</dbReference>
<dbReference type="OrthoDB" id="3163890at2759"/>
<dbReference type="GeneID" id="64695444"/>
<comment type="caution">
    <text evidence="1">The sequence shown here is derived from an EMBL/GenBank/DDBJ whole genome shotgun (WGS) entry which is preliminary data.</text>
</comment>
<dbReference type="AlphaFoldDB" id="A0A9P7FKP9"/>
<dbReference type="RefSeq" id="XP_041300152.1">
    <property type="nucleotide sequence ID" value="XM_041433185.1"/>
</dbReference>
<proteinExistence type="predicted"/>
<sequence length="221" mass="24398">MQGQWPLSLSPWLVFSTEISTRAAFTLWYHSVRPSESVVECSGLPTRSRAVSEFMIGLEKTKARQGVYFDIDLGTCKNAQTGISQWMCLCANDKDPKICPKWALIRLAALYGENHDCTRPLFLVINKNGAVTTQPLVAEHENSLANLLLPLAEHLQETYRALDISPGYYMGHTHSAEGGVNTAFEIKAGPLVWLLHGVAGHKLKQSPCSDISTPPMTIMNT</sequence>
<reference evidence="1" key="1">
    <citation type="journal article" date="2020" name="New Phytol.">
        <title>Comparative genomics reveals dynamic genome evolution in host specialist ectomycorrhizal fungi.</title>
        <authorList>
            <person name="Lofgren L.A."/>
            <person name="Nguyen N.H."/>
            <person name="Vilgalys R."/>
            <person name="Ruytinx J."/>
            <person name="Liao H.L."/>
            <person name="Branco S."/>
            <person name="Kuo A."/>
            <person name="LaButti K."/>
            <person name="Lipzen A."/>
            <person name="Andreopoulos W."/>
            <person name="Pangilinan J."/>
            <person name="Riley R."/>
            <person name="Hundley H."/>
            <person name="Na H."/>
            <person name="Barry K."/>
            <person name="Grigoriev I.V."/>
            <person name="Stajich J.E."/>
            <person name="Kennedy P.G."/>
        </authorList>
    </citation>
    <scope>NUCLEOTIDE SEQUENCE</scope>
    <source>
        <strain evidence="1">FC423</strain>
    </source>
</reference>
<accession>A0A9P7FKP9</accession>
<evidence type="ECO:0000313" key="2">
    <source>
        <dbReference type="Proteomes" id="UP000823399"/>
    </source>
</evidence>